<evidence type="ECO:0000313" key="1">
    <source>
        <dbReference type="EMBL" id="AEM72405.1"/>
    </source>
</evidence>
<gene>
    <name evidence="1" type="ordered locus">Murru_3391</name>
</gene>
<sequence length="97" mass="11592">MVHCHFEPFDSAQDKLKSRSYWIQRLKNEVSTALDLTFFVYELVLSFHNSLQIPLLRPYFVFFSVRSSAMHLEKAFIWTQNLGFSHESENSRRVLYD</sequence>
<dbReference type="AlphaFoldDB" id="G2PNJ2"/>
<evidence type="ECO:0000313" key="2">
    <source>
        <dbReference type="Proteomes" id="UP000008908"/>
    </source>
</evidence>
<reference evidence="2" key="1">
    <citation type="submission" date="2011-08" db="EMBL/GenBank/DDBJ databases">
        <title>The complete genome of Muricauda ruestringensis DSM 13258.</title>
        <authorList>
            <person name="Lucas S."/>
            <person name="Han J."/>
            <person name="Lapidus A."/>
            <person name="Bruce D."/>
            <person name="Goodwin L."/>
            <person name="Pitluck S."/>
            <person name="Peters L."/>
            <person name="Kyrpides N."/>
            <person name="Mavromatis K."/>
            <person name="Ivanova N."/>
            <person name="Ovchinnikova G."/>
            <person name="Teshima H."/>
            <person name="Detter J.C."/>
            <person name="Tapia R."/>
            <person name="Han C."/>
            <person name="Land M."/>
            <person name="Hauser L."/>
            <person name="Markowitz V."/>
            <person name="Cheng J.-F."/>
            <person name="Hugenholtz P."/>
            <person name="Woyke T."/>
            <person name="Wu D."/>
            <person name="Spring S."/>
            <person name="Schroeder M."/>
            <person name="Brambilla E."/>
            <person name="Klenk H.-P."/>
            <person name="Eisen J.A."/>
        </authorList>
    </citation>
    <scope>NUCLEOTIDE SEQUENCE [LARGE SCALE GENOMIC DNA]</scope>
    <source>
        <strain evidence="2">DSM 13258 / LMG 19739 / B1</strain>
    </source>
</reference>
<reference evidence="1 2" key="2">
    <citation type="journal article" date="2012" name="Stand. Genomic Sci.">
        <title>Complete genome sequence of the facultatively anaerobic, appendaged bacterium Muricauda ruestringensis type strain (B1(T)).</title>
        <authorList>
            <person name="Huntemann M."/>
            <person name="Teshima H."/>
            <person name="Lapidus A."/>
            <person name="Nolan M."/>
            <person name="Lucas S."/>
            <person name="Hammon N."/>
            <person name="Deshpande S."/>
            <person name="Cheng J.F."/>
            <person name="Tapia R."/>
            <person name="Goodwin L.A."/>
            <person name="Pitluck S."/>
            <person name="Liolios K."/>
            <person name="Pagani I."/>
            <person name="Ivanova N."/>
            <person name="Mavromatis K."/>
            <person name="Mikhailova N."/>
            <person name="Pati A."/>
            <person name="Chen A."/>
            <person name="Palaniappan K."/>
            <person name="Land M."/>
            <person name="Hauser L."/>
            <person name="Pan C."/>
            <person name="Brambilla E.M."/>
            <person name="Rohde M."/>
            <person name="Spring S."/>
            <person name="Goker M."/>
            <person name="Detter J.C."/>
            <person name="Bristow J."/>
            <person name="Eisen J.A."/>
            <person name="Markowitz V."/>
            <person name="Hugenholtz P."/>
            <person name="Kyrpides N.C."/>
            <person name="Klenk H.P."/>
            <person name="Woyke T."/>
        </authorList>
    </citation>
    <scope>NUCLEOTIDE SEQUENCE [LARGE SCALE GENOMIC DNA]</scope>
    <source>
        <strain evidence="2">DSM 13258 / LMG 19739 / B1</strain>
    </source>
</reference>
<dbReference type="KEGG" id="mrs:Murru_3391"/>
<dbReference type="Proteomes" id="UP000008908">
    <property type="component" value="Chromosome"/>
</dbReference>
<name>G2PNJ2_ALLRU</name>
<proteinExistence type="predicted"/>
<protein>
    <submittedName>
        <fullName evidence="1">Uncharacterized protein</fullName>
    </submittedName>
</protein>
<dbReference type="HOGENOM" id="CLU_2343631_0_0_10"/>
<dbReference type="EMBL" id="CP002999">
    <property type="protein sequence ID" value="AEM72405.1"/>
    <property type="molecule type" value="Genomic_DNA"/>
</dbReference>
<organism evidence="1 2">
    <name type="scientific">Allomuricauda ruestringensis (strain DSM 13258 / CIP 107369 / LMG 19739 / B1)</name>
    <name type="common">Muricauda ruestringensis</name>
    <dbReference type="NCBI Taxonomy" id="886377"/>
    <lineage>
        <taxon>Bacteria</taxon>
        <taxon>Pseudomonadati</taxon>
        <taxon>Bacteroidota</taxon>
        <taxon>Flavobacteriia</taxon>
        <taxon>Flavobacteriales</taxon>
        <taxon>Flavobacteriaceae</taxon>
        <taxon>Flagellimonas</taxon>
    </lineage>
</organism>
<accession>G2PNJ2</accession>
<keyword evidence="2" id="KW-1185">Reference proteome</keyword>